<sequence length="87" mass="10219">MLNFLQLLLYMLNKHKRQKTSDIGQEEISTNLSLFHFLTTRHILLKPPQILNQRLTVTEVSFLSTDVGYLKTLGSQTSFRCTKYRCR</sequence>
<dbReference type="EMBL" id="KQ419615">
    <property type="protein sequence ID" value="KOF82878.1"/>
    <property type="molecule type" value="Genomic_DNA"/>
</dbReference>
<reference evidence="1" key="1">
    <citation type="submission" date="2015-07" db="EMBL/GenBank/DDBJ databases">
        <title>MeaNS - Measles Nucleotide Surveillance Program.</title>
        <authorList>
            <person name="Tran T."/>
            <person name="Druce J."/>
        </authorList>
    </citation>
    <scope>NUCLEOTIDE SEQUENCE</scope>
    <source>
        <strain evidence="1">UCB-OBI-ISO-001</strain>
        <tissue evidence="1">Gonad</tissue>
    </source>
</reference>
<dbReference type="AlphaFoldDB" id="A0A0L8H0Y3"/>
<evidence type="ECO:0000313" key="1">
    <source>
        <dbReference type="EMBL" id="KOF82878.1"/>
    </source>
</evidence>
<organism evidence="1">
    <name type="scientific">Octopus bimaculoides</name>
    <name type="common">California two-spotted octopus</name>
    <dbReference type="NCBI Taxonomy" id="37653"/>
    <lineage>
        <taxon>Eukaryota</taxon>
        <taxon>Metazoa</taxon>
        <taxon>Spiralia</taxon>
        <taxon>Lophotrochozoa</taxon>
        <taxon>Mollusca</taxon>
        <taxon>Cephalopoda</taxon>
        <taxon>Coleoidea</taxon>
        <taxon>Octopodiformes</taxon>
        <taxon>Octopoda</taxon>
        <taxon>Incirrata</taxon>
        <taxon>Octopodidae</taxon>
        <taxon>Octopus</taxon>
    </lineage>
</organism>
<accession>A0A0L8H0Y3</accession>
<proteinExistence type="predicted"/>
<gene>
    <name evidence="1" type="ORF">OCBIM_22024682mg</name>
</gene>
<name>A0A0L8H0Y3_OCTBM</name>
<protein>
    <submittedName>
        <fullName evidence="1">Uncharacterized protein</fullName>
    </submittedName>
</protein>